<reference evidence="2" key="2">
    <citation type="submission" date="2025-08" db="UniProtKB">
        <authorList>
            <consortium name="Ensembl"/>
        </authorList>
    </citation>
    <scope>IDENTIFICATION</scope>
</reference>
<dbReference type="InterPro" id="IPR016135">
    <property type="entry name" value="UBQ-conjugating_enzyme/RWD"/>
</dbReference>
<sequence length="59" mass="6784">MSSMDQEEQEDELLALQSIFASEEFIRKESKSAGEIRVSVELPEDFTVQRLSGSFWTEL</sequence>
<evidence type="ECO:0000313" key="2">
    <source>
        <dbReference type="Ensembl" id="ENSNFUP00015040756.1"/>
    </source>
</evidence>
<keyword evidence="3" id="KW-1185">Reference proteome</keyword>
<dbReference type="InterPro" id="IPR006575">
    <property type="entry name" value="RWD_dom"/>
</dbReference>
<organism evidence="2 3">
    <name type="scientific">Nothobranchius furzeri</name>
    <name type="common">Turquoise killifish</name>
    <dbReference type="NCBI Taxonomy" id="105023"/>
    <lineage>
        <taxon>Eukaryota</taxon>
        <taxon>Metazoa</taxon>
        <taxon>Chordata</taxon>
        <taxon>Craniata</taxon>
        <taxon>Vertebrata</taxon>
        <taxon>Euteleostomi</taxon>
        <taxon>Actinopterygii</taxon>
        <taxon>Neopterygii</taxon>
        <taxon>Teleostei</taxon>
        <taxon>Neoteleostei</taxon>
        <taxon>Acanthomorphata</taxon>
        <taxon>Ovalentaria</taxon>
        <taxon>Atherinomorphae</taxon>
        <taxon>Cyprinodontiformes</taxon>
        <taxon>Nothobranchiidae</taxon>
        <taxon>Nothobranchius</taxon>
    </lineage>
</organism>
<dbReference type="Gene3D" id="3.10.110.10">
    <property type="entry name" value="Ubiquitin Conjugating Enzyme"/>
    <property type="match status" value="1"/>
</dbReference>
<reference evidence="2" key="3">
    <citation type="submission" date="2025-09" db="UniProtKB">
        <authorList>
            <consortium name="Ensembl"/>
        </authorList>
    </citation>
    <scope>IDENTIFICATION</scope>
</reference>
<dbReference type="Proteomes" id="UP000694548">
    <property type="component" value="Chromosome sgr17"/>
</dbReference>
<accession>A0A8C6PA07</accession>
<dbReference type="SUPFAM" id="SSF54495">
    <property type="entry name" value="UBC-like"/>
    <property type="match status" value="1"/>
</dbReference>
<evidence type="ECO:0000259" key="1">
    <source>
        <dbReference type="Pfam" id="PF05773"/>
    </source>
</evidence>
<evidence type="ECO:0000313" key="3">
    <source>
        <dbReference type="Proteomes" id="UP000694548"/>
    </source>
</evidence>
<dbReference type="AlphaFoldDB" id="A0A8C6PA07"/>
<feature type="domain" description="RWD" evidence="1">
    <location>
        <begin position="7"/>
        <end position="44"/>
    </location>
</feature>
<dbReference type="Ensembl" id="ENSNFUT00015042544.1">
    <property type="protein sequence ID" value="ENSNFUP00015040756.1"/>
    <property type="gene ID" value="ENSNFUG00015019556.1"/>
</dbReference>
<proteinExistence type="predicted"/>
<name>A0A8C6PA07_NOTFU</name>
<dbReference type="Pfam" id="PF05773">
    <property type="entry name" value="RWD"/>
    <property type="match status" value="1"/>
</dbReference>
<dbReference type="GeneTree" id="ENSGT00940000178727"/>
<reference evidence="2" key="1">
    <citation type="submission" date="2014-08" db="EMBL/GenBank/DDBJ databases">
        <authorList>
            <person name="Senf B."/>
            <person name="Petzold A."/>
            <person name="Downie B.R."/>
            <person name="Koch P."/>
            <person name="Platzer M."/>
        </authorList>
    </citation>
    <scope>NUCLEOTIDE SEQUENCE [LARGE SCALE GENOMIC DNA]</scope>
    <source>
        <strain evidence="2">GRZ</strain>
    </source>
</reference>
<protein>
    <recommendedName>
        <fullName evidence="1">RWD domain-containing protein</fullName>
    </recommendedName>
</protein>